<dbReference type="Pfam" id="PF05239">
    <property type="entry name" value="PRC"/>
    <property type="match status" value="1"/>
</dbReference>
<dbReference type="Proteomes" id="UP000308528">
    <property type="component" value="Unassembled WGS sequence"/>
</dbReference>
<comment type="caution">
    <text evidence="2">The sequence shown here is derived from an EMBL/GenBank/DDBJ whole genome shotgun (WGS) entry which is preliminary data.</text>
</comment>
<keyword evidence="3" id="KW-1185">Reference proteome</keyword>
<protein>
    <submittedName>
        <fullName evidence="2">PRC-barrel domain containing protein</fullName>
    </submittedName>
</protein>
<gene>
    <name evidence="2" type="ORF">E4021_11175</name>
</gene>
<accession>A0A4S4NHX9</accession>
<dbReference type="OrthoDB" id="1494439at2"/>
<dbReference type="RefSeq" id="WP_136459431.1">
    <property type="nucleotide sequence ID" value="NZ_SRSF01000004.1"/>
</dbReference>
<name>A0A4S4NHX9_9BACT</name>
<dbReference type="SUPFAM" id="SSF50346">
    <property type="entry name" value="PRC-barrel domain"/>
    <property type="match status" value="1"/>
</dbReference>
<dbReference type="AlphaFoldDB" id="A0A4S4NHX9"/>
<organism evidence="2 3">
    <name type="scientific">Neolewinella litorea</name>
    <dbReference type="NCBI Taxonomy" id="2562452"/>
    <lineage>
        <taxon>Bacteria</taxon>
        <taxon>Pseudomonadati</taxon>
        <taxon>Bacteroidota</taxon>
        <taxon>Saprospiria</taxon>
        <taxon>Saprospirales</taxon>
        <taxon>Lewinellaceae</taxon>
        <taxon>Neolewinella</taxon>
    </lineage>
</organism>
<evidence type="ECO:0000313" key="2">
    <source>
        <dbReference type="EMBL" id="THH39312.1"/>
    </source>
</evidence>
<dbReference type="EMBL" id="SRSF01000004">
    <property type="protein sequence ID" value="THH39312.1"/>
    <property type="molecule type" value="Genomic_DNA"/>
</dbReference>
<sequence>MNNVIFSLSTLLGTEVYSTKGMAIALLCDVVCNKDTGKITYFILCTGMQQEPESDPPEYFAVHHSFFYLSGEDEILTYSPKLGNDEHCFFLDLPEEYEDTEVQDIADFNSYLYTTASIAGHRSDND</sequence>
<evidence type="ECO:0000313" key="3">
    <source>
        <dbReference type="Proteomes" id="UP000308528"/>
    </source>
</evidence>
<feature type="domain" description="PRC-barrel" evidence="1">
    <location>
        <begin position="5"/>
        <end position="76"/>
    </location>
</feature>
<proteinExistence type="predicted"/>
<evidence type="ECO:0000259" key="1">
    <source>
        <dbReference type="Pfam" id="PF05239"/>
    </source>
</evidence>
<reference evidence="2 3" key="1">
    <citation type="submission" date="2019-04" db="EMBL/GenBank/DDBJ databases">
        <title>Lewinella litorea sp. nov., isolated from a marine sand.</title>
        <authorList>
            <person name="Yoon J.-H."/>
        </authorList>
    </citation>
    <scope>NUCLEOTIDE SEQUENCE [LARGE SCALE GENOMIC DNA]</scope>
    <source>
        <strain evidence="2 3">HSMS-39</strain>
    </source>
</reference>
<dbReference type="InterPro" id="IPR027275">
    <property type="entry name" value="PRC-brl_dom"/>
</dbReference>
<dbReference type="InterPro" id="IPR011033">
    <property type="entry name" value="PRC_barrel-like_sf"/>
</dbReference>